<sequence>MYFPYAFSCYGESMFSSVTLSAVLLTGVFSPELDKFQKITDMITEKYIYTSHLTAPRTLALPASLLSETPRGLQQTLIQNSNNWEEVKKHHRNQVTQDPSSVDSALKSVVDWLGDNHSVYFSAIEAKAIKQTYGDLPCLNYALQATPTRATGLVKYEISAEDPRVGIILIEDFAGFDRSAGVKEALDALTAKGAKAFVIDLRGNPGGLAVEMMRAAGFFQSGFLWRMRLKGSFPIPLPALGNRSYGQVPLALVIDRHVNSAAEGFSGGLQRVGRARVFGETSAGNVEAIYPYCFNDGSMLFLASGQLAPFSGKTWEGVGVVPDEPGTTLRDAVKWAAGQIKP</sequence>
<dbReference type="GO" id="GO:0004175">
    <property type="term" value="F:endopeptidase activity"/>
    <property type="evidence" value="ECO:0007669"/>
    <property type="project" value="TreeGrafter"/>
</dbReference>
<dbReference type="SUPFAM" id="SSF52096">
    <property type="entry name" value="ClpP/crotonase"/>
    <property type="match status" value="1"/>
</dbReference>
<dbReference type="Pfam" id="PF03572">
    <property type="entry name" value="Peptidase_S41"/>
    <property type="match status" value="1"/>
</dbReference>
<organism evidence="2 3">
    <name type="scientific">Deinococcus cellulosilyticus (strain DSM 18568 / NBRC 106333 / KACC 11606 / 5516J-15)</name>
    <dbReference type="NCBI Taxonomy" id="1223518"/>
    <lineage>
        <taxon>Bacteria</taxon>
        <taxon>Thermotogati</taxon>
        <taxon>Deinococcota</taxon>
        <taxon>Deinococci</taxon>
        <taxon>Deinococcales</taxon>
        <taxon>Deinococcaceae</taxon>
        <taxon>Deinococcus</taxon>
    </lineage>
</organism>
<dbReference type="PANTHER" id="PTHR32060:SF22">
    <property type="entry name" value="CARBOXYL-TERMINAL-PROCESSING PEPTIDASE 3, CHLOROPLASTIC"/>
    <property type="match status" value="1"/>
</dbReference>
<dbReference type="InterPro" id="IPR005151">
    <property type="entry name" value="Tail-specific_protease"/>
</dbReference>
<dbReference type="AlphaFoldDB" id="A0A511N601"/>
<gene>
    <name evidence="2" type="ORF">DC3_39270</name>
</gene>
<dbReference type="GO" id="GO:0008236">
    <property type="term" value="F:serine-type peptidase activity"/>
    <property type="evidence" value="ECO:0007669"/>
    <property type="project" value="InterPro"/>
</dbReference>
<evidence type="ECO:0000259" key="1">
    <source>
        <dbReference type="SMART" id="SM00245"/>
    </source>
</evidence>
<comment type="caution">
    <text evidence="2">The sequence shown here is derived from an EMBL/GenBank/DDBJ whole genome shotgun (WGS) entry which is preliminary data.</text>
</comment>
<dbReference type="InterPro" id="IPR029045">
    <property type="entry name" value="ClpP/crotonase-like_dom_sf"/>
</dbReference>
<dbReference type="Proteomes" id="UP000321306">
    <property type="component" value="Unassembled WGS sequence"/>
</dbReference>
<accession>A0A511N601</accession>
<keyword evidence="3" id="KW-1185">Reference proteome</keyword>
<proteinExistence type="predicted"/>
<dbReference type="PANTHER" id="PTHR32060">
    <property type="entry name" value="TAIL-SPECIFIC PROTEASE"/>
    <property type="match status" value="1"/>
</dbReference>
<feature type="domain" description="Tail specific protease" evidence="1">
    <location>
        <begin position="140"/>
        <end position="327"/>
    </location>
</feature>
<name>A0A511N601_DEIC1</name>
<dbReference type="Gene3D" id="3.30.750.44">
    <property type="match status" value="1"/>
</dbReference>
<dbReference type="SMART" id="SM00245">
    <property type="entry name" value="TSPc"/>
    <property type="match status" value="1"/>
</dbReference>
<reference evidence="2 3" key="1">
    <citation type="submission" date="2019-07" db="EMBL/GenBank/DDBJ databases">
        <title>Whole genome shotgun sequence of Deinococcus cellulosilyticus NBRC 106333.</title>
        <authorList>
            <person name="Hosoyama A."/>
            <person name="Uohara A."/>
            <person name="Ohji S."/>
            <person name="Ichikawa N."/>
        </authorList>
    </citation>
    <scope>NUCLEOTIDE SEQUENCE [LARGE SCALE GENOMIC DNA]</scope>
    <source>
        <strain evidence="2 3">NBRC 106333</strain>
    </source>
</reference>
<dbReference type="EMBL" id="BJXB01000019">
    <property type="protein sequence ID" value="GEM48292.1"/>
    <property type="molecule type" value="Genomic_DNA"/>
</dbReference>
<dbReference type="GO" id="GO:0006508">
    <property type="term" value="P:proteolysis"/>
    <property type="evidence" value="ECO:0007669"/>
    <property type="project" value="InterPro"/>
</dbReference>
<evidence type="ECO:0000313" key="2">
    <source>
        <dbReference type="EMBL" id="GEM48292.1"/>
    </source>
</evidence>
<dbReference type="CDD" id="cd06567">
    <property type="entry name" value="Peptidase_S41"/>
    <property type="match status" value="1"/>
</dbReference>
<protein>
    <recommendedName>
        <fullName evidence="1">Tail specific protease domain-containing protein</fullName>
    </recommendedName>
</protein>
<evidence type="ECO:0000313" key="3">
    <source>
        <dbReference type="Proteomes" id="UP000321306"/>
    </source>
</evidence>
<dbReference type="Gene3D" id="3.90.226.10">
    <property type="entry name" value="2-enoyl-CoA Hydratase, Chain A, domain 1"/>
    <property type="match status" value="1"/>
</dbReference>